<proteinExistence type="predicted"/>
<reference evidence="3 4" key="1">
    <citation type="submission" date="2017-12" db="EMBL/GenBank/DDBJ databases">
        <title>Phylogenetic diversity of female urinary microbiome.</title>
        <authorList>
            <person name="Thomas-White K."/>
            <person name="Wolfe A.J."/>
        </authorList>
    </citation>
    <scope>NUCLEOTIDE SEQUENCE [LARGE SCALE GENOMIC DNA]</scope>
    <source>
        <strain evidence="3 4">UMB0898</strain>
    </source>
</reference>
<organism evidence="3 4">
    <name type="scientific">Falseniella ignava</name>
    <dbReference type="NCBI Taxonomy" id="137730"/>
    <lineage>
        <taxon>Bacteria</taxon>
        <taxon>Bacillati</taxon>
        <taxon>Bacillota</taxon>
        <taxon>Bacilli</taxon>
        <taxon>Lactobacillales</taxon>
        <taxon>Aerococcaceae</taxon>
        <taxon>Falseniella</taxon>
    </lineage>
</organism>
<dbReference type="InterPro" id="IPR029058">
    <property type="entry name" value="AB_hydrolase_fold"/>
</dbReference>
<dbReference type="InterPro" id="IPR012354">
    <property type="entry name" value="Esterase_lipase"/>
</dbReference>
<evidence type="ECO:0000313" key="3">
    <source>
        <dbReference type="EMBL" id="PKY87535.1"/>
    </source>
</evidence>
<evidence type="ECO:0000256" key="1">
    <source>
        <dbReference type="PIRSR" id="PIRSR017388-1"/>
    </source>
</evidence>
<protein>
    <recommendedName>
        <fullName evidence="2">Serine aminopeptidase S33 domain-containing protein</fullName>
    </recommendedName>
</protein>
<dbReference type="PIRSF" id="PIRSF017388">
    <property type="entry name" value="Esterase_lipase"/>
    <property type="match status" value="1"/>
</dbReference>
<evidence type="ECO:0000259" key="2">
    <source>
        <dbReference type="Pfam" id="PF12146"/>
    </source>
</evidence>
<dbReference type="AlphaFoldDB" id="A0A2I1JVY3"/>
<dbReference type="InterPro" id="IPR022742">
    <property type="entry name" value="Hydrolase_4"/>
</dbReference>
<feature type="domain" description="Serine aminopeptidase S33" evidence="2">
    <location>
        <begin position="26"/>
        <end position="244"/>
    </location>
</feature>
<accession>A0A2I1JVY3</accession>
<dbReference type="Gene3D" id="3.40.50.1820">
    <property type="entry name" value="alpha/beta hydrolase"/>
    <property type="match status" value="1"/>
</dbReference>
<feature type="active site" description="Nucleophile" evidence="1">
    <location>
        <position position="107"/>
    </location>
</feature>
<dbReference type="SUPFAM" id="SSF53474">
    <property type="entry name" value="alpha/beta-Hydrolases"/>
    <property type="match status" value="1"/>
</dbReference>
<evidence type="ECO:0000313" key="4">
    <source>
        <dbReference type="Proteomes" id="UP000234384"/>
    </source>
</evidence>
<sequence>MKLYKHKNKKGIEMDKLSEVYLKGEENKAAILLMHSFGDTNGVMSPLAELLNQAGYSVLYPTYSNHQDQNYAEIFSTPMEDYQAEAAEYYQFLKAQGHDNIVVGGLSLGGILAIDLAVQHPEVSGLISLASPMFIDLNESKIPYYMRQQLYRQLATEEGISAEDLKQADQMFKTLKEIFKTMNRWMDESLSKVLQLEQPVFIAQSVNDEVINMTVAERLKRAMRQAEFVDFHLYEEGTHYLTADLTLSPLAQDLIHFLGKI</sequence>
<comment type="caution">
    <text evidence="3">The sequence shown here is derived from an EMBL/GenBank/DDBJ whole genome shotgun (WGS) entry which is preliminary data.</text>
</comment>
<feature type="active site" description="Charge relay system" evidence="1">
    <location>
        <position position="239"/>
    </location>
</feature>
<gene>
    <name evidence="3" type="ORF">CYJ57_07325</name>
</gene>
<dbReference type="EMBL" id="PKHE01000026">
    <property type="protein sequence ID" value="PKY87535.1"/>
    <property type="molecule type" value="Genomic_DNA"/>
</dbReference>
<dbReference type="Proteomes" id="UP000234384">
    <property type="component" value="Unassembled WGS sequence"/>
</dbReference>
<dbReference type="InterPro" id="IPR051044">
    <property type="entry name" value="MAG_DAG_Lipase"/>
</dbReference>
<dbReference type="PANTHER" id="PTHR11614">
    <property type="entry name" value="PHOSPHOLIPASE-RELATED"/>
    <property type="match status" value="1"/>
</dbReference>
<dbReference type="GO" id="GO:0052689">
    <property type="term" value="F:carboxylic ester hydrolase activity"/>
    <property type="evidence" value="ECO:0007669"/>
    <property type="project" value="InterPro"/>
</dbReference>
<dbReference type="Pfam" id="PF12146">
    <property type="entry name" value="Hydrolase_4"/>
    <property type="match status" value="1"/>
</dbReference>
<feature type="active site" description="Charge relay system" evidence="1">
    <location>
        <position position="208"/>
    </location>
</feature>
<name>A0A2I1JVY3_9LACT</name>